<dbReference type="SUPFAM" id="SSF51126">
    <property type="entry name" value="Pectin lyase-like"/>
    <property type="match status" value="1"/>
</dbReference>
<dbReference type="Gene3D" id="2.160.20.10">
    <property type="entry name" value="Single-stranded right-handed beta-helix, Pectin lyase-like"/>
    <property type="match status" value="1"/>
</dbReference>
<keyword evidence="7" id="KW-0732">Signal</keyword>
<name>A0ABR2Q4J7_9ROSI</name>
<dbReference type="EC" id="3.1.1.11" evidence="7"/>
<protein>
    <recommendedName>
        <fullName evidence="7">Pectinesterase</fullName>
        <ecNumber evidence="7">3.1.1.11</ecNumber>
    </recommendedName>
</protein>
<evidence type="ECO:0000256" key="3">
    <source>
        <dbReference type="ARBA" id="ARBA00007786"/>
    </source>
</evidence>
<keyword evidence="4 7" id="KW-0378">Hydrolase</keyword>
<dbReference type="InterPro" id="IPR033131">
    <property type="entry name" value="Pectinesterase_Asp_AS"/>
</dbReference>
<keyword evidence="10" id="KW-1185">Reference proteome</keyword>
<dbReference type="InterPro" id="IPR006501">
    <property type="entry name" value="Pectinesterase_inhib_dom"/>
</dbReference>
<feature type="chain" id="PRO_5045005217" description="Pectinesterase" evidence="7">
    <location>
        <begin position="23"/>
        <end position="548"/>
    </location>
</feature>
<organism evidence="9 10">
    <name type="scientific">Hibiscus sabdariffa</name>
    <name type="common">roselle</name>
    <dbReference type="NCBI Taxonomy" id="183260"/>
    <lineage>
        <taxon>Eukaryota</taxon>
        <taxon>Viridiplantae</taxon>
        <taxon>Streptophyta</taxon>
        <taxon>Embryophyta</taxon>
        <taxon>Tracheophyta</taxon>
        <taxon>Spermatophyta</taxon>
        <taxon>Magnoliopsida</taxon>
        <taxon>eudicotyledons</taxon>
        <taxon>Gunneridae</taxon>
        <taxon>Pentapetalae</taxon>
        <taxon>rosids</taxon>
        <taxon>malvids</taxon>
        <taxon>Malvales</taxon>
        <taxon>Malvaceae</taxon>
        <taxon>Malvoideae</taxon>
        <taxon>Hibiscus</taxon>
    </lineage>
</organism>
<evidence type="ECO:0000313" key="9">
    <source>
        <dbReference type="EMBL" id="KAK8995370.1"/>
    </source>
</evidence>
<evidence type="ECO:0000256" key="1">
    <source>
        <dbReference type="ARBA" id="ARBA00005184"/>
    </source>
</evidence>
<comment type="similarity">
    <text evidence="3">In the C-terminal section; belongs to the pectinesterase family.</text>
</comment>
<dbReference type="Proteomes" id="UP001396334">
    <property type="component" value="Unassembled WGS sequence"/>
</dbReference>
<sequence length="548" mass="60510">MATKVSALYISILTVLFSQSHATFPSSPLNSDSICAITPHAEYCYYILPSNKSHSIFYYGNLSIHQSLSNARTFLASVDHFLSRSASNRTIQALEDCRFLANHSLDFLSQISIGINSNDGIKSGVADDLHALLSAALTNLETCFEGLEAIPLASRIKDHLFQSNATKSVSVSLAIFRHWGPGSTKPGRNRRFPHTRRNSPLSLLMSTNKKLIYEFATGKKKIKILTNGKISVKHVVMVSPRGVGQFRTINAAIAAAPNNLGNTDQYYVIYVAAGVYKEYISIPNNKQNLVLIGDGIGRSIITGSRSVPDGLTTFNTATFAVGGKKFIAVDITFRNTAGPSKGQAVAVRNGADKSVFYRCSIEGYQDTLYVNAFRQFYKECDIYGTVDFIFGDGAVVFQNCNIYTRLPLPGQYCTITAQGRGNPNEKTGFVIDNCVVKAAYDLASNKGRKKTYLGRPWRKYSRTVYVQSFMDSSIDPSGWIKWKGPFESSVYYAEYENKGPGSNTGFRVNWPGYHKHLNNYEANQFTVSNFIDGGKWLPATGVPFRGSF</sequence>
<dbReference type="SMART" id="SM00856">
    <property type="entry name" value="PMEI"/>
    <property type="match status" value="1"/>
</dbReference>
<feature type="active site" evidence="6">
    <location>
        <position position="387"/>
    </location>
</feature>
<dbReference type="InterPro" id="IPR011050">
    <property type="entry name" value="Pectin_lyase_fold/virulence"/>
</dbReference>
<dbReference type="Pfam" id="PF04043">
    <property type="entry name" value="PMEI"/>
    <property type="match status" value="1"/>
</dbReference>
<feature type="domain" description="Pectinesterase inhibitor" evidence="8">
    <location>
        <begin position="26"/>
        <end position="175"/>
    </location>
</feature>
<accession>A0ABR2Q4J7</accession>
<evidence type="ECO:0000256" key="2">
    <source>
        <dbReference type="ARBA" id="ARBA00006027"/>
    </source>
</evidence>
<evidence type="ECO:0000259" key="8">
    <source>
        <dbReference type="SMART" id="SM00856"/>
    </source>
</evidence>
<dbReference type="SUPFAM" id="SSF101148">
    <property type="entry name" value="Plant invertase/pectin methylesterase inhibitor"/>
    <property type="match status" value="1"/>
</dbReference>
<evidence type="ECO:0000256" key="7">
    <source>
        <dbReference type="RuleBase" id="RU000589"/>
    </source>
</evidence>
<comment type="similarity">
    <text evidence="2">In the N-terminal section; belongs to the PMEI family.</text>
</comment>
<dbReference type="PANTHER" id="PTHR31707">
    <property type="entry name" value="PECTINESTERASE"/>
    <property type="match status" value="1"/>
</dbReference>
<keyword evidence="5 7" id="KW-0063">Aspartyl esterase</keyword>
<dbReference type="InterPro" id="IPR000070">
    <property type="entry name" value="Pectinesterase_cat"/>
</dbReference>
<evidence type="ECO:0000256" key="6">
    <source>
        <dbReference type="PROSITE-ProRule" id="PRU10040"/>
    </source>
</evidence>
<dbReference type="InterPro" id="IPR012334">
    <property type="entry name" value="Pectin_lyas_fold"/>
</dbReference>
<proteinExistence type="inferred from homology"/>
<gene>
    <name evidence="9" type="ORF">V6N11_069805</name>
</gene>
<dbReference type="Pfam" id="PF01095">
    <property type="entry name" value="Pectinesterase"/>
    <property type="match status" value="1"/>
</dbReference>
<evidence type="ECO:0000256" key="5">
    <source>
        <dbReference type="ARBA" id="ARBA00023085"/>
    </source>
</evidence>
<comment type="pathway">
    <text evidence="1 7">Glycan metabolism; pectin degradation; 2-dehydro-3-deoxy-D-gluconate from pectin: step 1/5.</text>
</comment>
<evidence type="ECO:0000313" key="10">
    <source>
        <dbReference type="Proteomes" id="UP001396334"/>
    </source>
</evidence>
<reference evidence="9 10" key="1">
    <citation type="journal article" date="2024" name="G3 (Bethesda)">
        <title>Genome assembly of Hibiscus sabdariffa L. provides insights into metabolisms of medicinal natural products.</title>
        <authorList>
            <person name="Kim T."/>
        </authorList>
    </citation>
    <scope>NUCLEOTIDE SEQUENCE [LARGE SCALE GENOMIC DNA]</scope>
    <source>
        <strain evidence="9">TK-2024</strain>
        <tissue evidence="9">Old leaves</tissue>
    </source>
</reference>
<comment type="caution">
    <text evidence="9">The sequence shown here is derived from an EMBL/GenBank/DDBJ whole genome shotgun (WGS) entry which is preliminary data.</text>
</comment>
<dbReference type="InterPro" id="IPR035513">
    <property type="entry name" value="Invertase/methylesterase_inhib"/>
</dbReference>
<evidence type="ECO:0000256" key="4">
    <source>
        <dbReference type="ARBA" id="ARBA00022801"/>
    </source>
</evidence>
<comment type="catalytic activity">
    <reaction evidence="7">
        <text>[(1-&gt;4)-alpha-D-galacturonosyl methyl ester](n) + n H2O = [(1-&gt;4)-alpha-D-galacturonosyl](n) + n methanol + n H(+)</text>
        <dbReference type="Rhea" id="RHEA:22380"/>
        <dbReference type="Rhea" id="RHEA-COMP:14570"/>
        <dbReference type="Rhea" id="RHEA-COMP:14573"/>
        <dbReference type="ChEBI" id="CHEBI:15377"/>
        <dbReference type="ChEBI" id="CHEBI:15378"/>
        <dbReference type="ChEBI" id="CHEBI:17790"/>
        <dbReference type="ChEBI" id="CHEBI:140522"/>
        <dbReference type="ChEBI" id="CHEBI:140523"/>
        <dbReference type="EC" id="3.1.1.11"/>
    </reaction>
</comment>
<dbReference type="CDD" id="cd15798">
    <property type="entry name" value="PMEI-like_3"/>
    <property type="match status" value="1"/>
</dbReference>
<dbReference type="PROSITE" id="PS00503">
    <property type="entry name" value="PECTINESTERASE_2"/>
    <property type="match status" value="1"/>
</dbReference>
<feature type="signal peptide" evidence="7">
    <location>
        <begin position="1"/>
        <end position="22"/>
    </location>
</feature>
<dbReference type="Gene3D" id="1.20.140.40">
    <property type="entry name" value="Invertase/pectin methylesterase inhibitor family protein"/>
    <property type="match status" value="1"/>
</dbReference>
<dbReference type="EMBL" id="JBBPBN010000046">
    <property type="protein sequence ID" value="KAK8995370.1"/>
    <property type="molecule type" value="Genomic_DNA"/>
</dbReference>